<organism evidence="2 3">
    <name type="scientific">Dialister invisus DSM 15470</name>
    <dbReference type="NCBI Taxonomy" id="592028"/>
    <lineage>
        <taxon>Bacteria</taxon>
        <taxon>Bacillati</taxon>
        <taxon>Bacillota</taxon>
        <taxon>Negativicutes</taxon>
        <taxon>Veillonellales</taxon>
        <taxon>Veillonellaceae</taxon>
        <taxon>Dialister</taxon>
    </lineage>
</organism>
<evidence type="ECO:0000256" key="1">
    <source>
        <dbReference type="SAM" id="Phobius"/>
    </source>
</evidence>
<accession>C9LPN3</accession>
<reference evidence="2" key="1">
    <citation type="submission" date="2009-09" db="EMBL/GenBank/DDBJ databases">
        <authorList>
            <person name="Weinstock G."/>
            <person name="Sodergren E."/>
            <person name="Clifton S."/>
            <person name="Fulton L."/>
            <person name="Fulton B."/>
            <person name="Courtney L."/>
            <person name="Fronick C."/>
            <person name="Harrison M."/>
            <person name="Strong C."/>
            <person name="Farmer C."/>
            <person name="Delahaunty K."/>
            <person name="Markovic C."/>
            <person name="Hall O."/>
            <person name="Minx P."/>
            <person name="Tomlinson C."/>
            <person name="Mitreva M."/>
            <person name="Nelson J."/>
            <person name="Hou S."/>
            <person name="Wollam A."/>
            <person name="Pepin K.H."/>
            <person name="Johnson M."/>
            <person name="Bhonagiri V."/>
            <person name="Nash W.E."/>
            <person name="Warren W."/>
            <person name="Chinwalla A."/>
            <person name="Mardis E.R."/>
            <person name="Wilson R.K."/>
        </authorList>
    </citation>
    <scope>NUCLEOTIDE SEQUENCE [LARGE SCALE GENOMIC DNA]</scope>
    <source>
        <strain evidence="2">DSM 15470</strain>
    </source>
</reference>
<evidence type="ECO:0000313" key="2">
    <source>
        <dbReference type="EMBL" id="EEW97519.1"/>
    </source>
</evidence>
<name>C9LPN3_9FIRM</name>
<evidence type="ECO:0000313" key="3">
    <source>
        <dbReference type="Proteomes" id="UP000004736"/>
    </source>
</evidence>
<protein>
    <recommendedName>
        <fullName evidence="4">Chain length determinant protein</fullName>
    </recommendedName>
</protein>
<keyword evidence="1" id="KW-1133">Transmembrane helix</keyword>
<proteinExistence type="predicted"/>
<dbReference type="EMBL" id="ACIM02000001">
    <property type="protein sequence ID" value="EEW97519.1"/>
    <property type="molecule type" value="Genomic_DNA"/>
</dbReference>
<keyword evidence="1" id="KW-0472">Membrane</keyword>
<dbReference type="AlphaFoldDB" id="C9LPN3"/>
<comment type="caution">
    <text evidence="2">The sequence shown here is derived from an EMBL/GenBank/DDBJ whole genome shotgun (WGS) entry which is preliminary data.</text>
</comment>
<feature type="transmembrane region" description="Helical" evidence="1">
    <location>
        <begin position="195"/>
        <end position="216"/>
    </location>
</feature>
<dbReference type="Proteomes" id="UP000004736">
    <property type="component" value="Unassembled WGS sequence"/>
</dbReference>
<dbReference type="eggNOG" id="ENOG5033KKB">
    <property type="taxonomic scope" value="Bacteria"/>
</dbReference>
<evidence type="ECO:0008006" key="4">
    <source>
        <dbReference type="Google" id="ProtNLM"/>
    </source>
</evidence>
<dbReference type="HOGENOM" id="CLU_1243688_0_0_9"/>
<sequence length="222" mass="25163">MMDGFSKNIRKFSRKFFFLVVIFAIFCGISGAGVKYMFSDTAIRTGDYLFIKVISLQNKNGNIDSNFDYAGFWRSSANIDKFISSVSKEDFDFTKIDSAWNRKSRSQQIDWIRNYIMVSSFRGNVYEIGFKFDGNITPDTVYMNSHLGILCDQLVKQSEKALKEAMTEVSFQTISTSDIYPSVVPVDRRKAAIKYGILGFVVGIIAAEIMVALTVLRRKNSA</sequence>
<dbReference type="STRING" id="592028.GCWU000321_01513"/>
<keyword evidence="1" id="KW-0812">Transmembrane</keyword>
<gene>
    <name evidence="2" type="ORF">GCWU000321_01513</name>
</gene>
<keyword evidence="3" id="KW-1185">Reference proteome</keyword>